<proteinExistence type="inferred from homology"/>
<dbReference type="EMBL" id="CP013652">
    <property type="protein sequence ID" value="ALS22386.1"/>
    <property type="molecule type" value="Genomic_DNA"/>
</dbReference>
<sequence length="384" mass="43300">MKKKLLILLSLLSIVITGCWDRKELNDLAILLGWGMDLSDDGTYFGSAQFILPSKLSSDGKSGPEKAYFIETAKGKNLMDVSRRIQNKLSRTVFGGHRRSIFIGEKLARHGISKLIDEYSRNPDVRLRSDIFVVKGETANHFLNVSYPFEKVPAIAAHKIRLEAVSATTTLADFLMAASGDEESPTVPTVEIVRNKDSSAIRLGGRAIFDEKLNLIGYLSYKEAVERLWLLNRLKKNTIIAHIPEGEGNISYDGDYFKSTIKPVITGDKISFEIFLEGTGKILENNTNLDLKELNNLKVLEKTLEETVQKDMLNMIKKVQKNYGTDVFGFRKAIHKKHPYAWKKMKETWNEKFRKAELSIRVDLKIKNTGLTGLPLHQKGGAIK</sequence>
<evidence type="ECO:0000256" key="6">
    <source>
        <dbReference type="ARBA" id="ARBA00023139"/>
    </source>
</evidence>
<dbReference type="NCBIfam" id="TIGR02887">
    <property type="entry name" value="spore_ger_x_C"/>
    <property type="match status" value="1"/>
</dbReference>
<dbReference type="Pfam" id="PF05504">
    <property type="entry name" value="Spore_GerAC"/>
    <property type="match status" value="1"/>
</dbReference>
<evidence type="ECO:0000259" key="8">
    <source>
        <dbReference type="Pfam" id="PF05504"/>
    </source>
</evidence>
<feature type="domain" description="Spore germination GerAC-like C-terminal" evidence="8">
    <location>
        <begin position="205"/>
        <end position="370"/>
    </location>
</feature>
<evidence type="ECO:0000313" key="11">
    <source>
        <dbReference type="Proteomes" id="UP000061660"/>
    </source>
</evidence>
<protein>
    <submittedName>
        <fullName evidence="10">Germination protein GerC</fullName>
    </submittedName>
</protein>
<dbReference type="Gene3D" id="3.30.300.210">
    <property type="entry name" value="Nutrient germinant receptor protein C, domain 3"/>
    <property type="match status" value="1"/>
</dbReference>
<dbReference type="InterPro" id="IPR046953">
    <property type="entry name" value="Spore_GerAC-like_C"/>
</dbReference>
<gene>
    <name evidence="10" type="ORF">IJ22_20120</name>
</gene>
<keyword evidence="5" id="KW-0472">Membrane</keyword>
<evidence type="ECO:0000259" key="9">
    <source>
        <dbReference type="Pfam" id="PF25198"/>
    </source>
</evidence>
<dbReference type="Pfam" id="PF25198">
    <property type="entry name" value="Spore_GerAC_N"/>
    <property type="match status" value="1"/>
</dbReference>
<dbReference type="PROSITE" id="PS51257">
    <property type="entry name" value="PROKAR_LIPOPROTEIN"/>
    <property type="match status" value="1"/>
</dbReference>
<keyword evidence="7" id="KW-0449">Lipoprotein</keyword>
<reference evidence="11" key="1">
    <citation type="submission" date="2015-12" db="EMBL/GenBank/DDBJ databases">
        <title>Complete genome sequences of two moderately thermophilic Paenibacillus species.</title>
        <authorList>
            <person name="Butler R.III."/>
            <person name="Wang J."/>
            <person name="Stark B.C."/>
            <person name="Pombert J.-F."/>
        </authorList>
    </citation>
    <scope>NUCLEOTIDE SEQUENCE [LARGE SCALE GENOMIC DNA]</scope>
    <source>
        <strain evidence="11">32O-Y</strain>
    </source>
</reference>
<evidence type="ECO:0000256" key="2">
    <source>
        <dbReference type="ARBA" id="ARBA00007886"/>
    </source>
</evidence>
<dbReference type="STRING" id="162209.IJ22_20120"/>
<dbReference type="KEGG" id="pnp:IJ22_20120"/>
<evidence type="ECO:0000256" key="3">
    <source>
        <dbReference type="ARBA" id="ARBA00022544"/>
    </source>
</evidence>
<dbReference type="GO" id="GO:0016020">
    <property type="term" value="C:membrane"/>
    <property type="evidence" value="ECO:0007669"/>
    <property type="project" value="UniProtKB-SubCell"/>
</dbReference>
<organism evidence="10 11">
    <name type="scientific">Paenibacillus naphthalenovorans</name>
    <dbReference type="NCBI Taxonomy" id="162209"/>
    <lineage>
        <taxon>Bacteria</taxon>
        <taxon>Bacillati</taxon>
        <taxon>Bacillota</taxon>
        <taxon>Bacilli</taxon>
        <taxon>Bacillales</taxon>
        <taxon>Paenibacillaceae</taxon>
        <taxon>Paenibacillus</taxon>
    </lineage>
</organism>
<dbReference type="OrthoDB" id="9816067at2"/>
<dbReference type="PANTHER" id="PTHR35789">
    <property type="entry name" value="SPORE GERMINATION PROTEIN B3"/>
    <property type="match status" value="1"/>
</dbReference>
<feature type="domain" description="Spore germination protein N-terminal" evidence="9">
    <location>
        <begin position="21"/>
        <end position="192"/>
    </location>
</feature>
<dbReference type="InterPro" id="IPR057336">
    <property type="entry name" value="GerAC_N"/>
</dbReference>
<reference evidence="10 11" key="2">
    <citation type="journal article" date="2016" name="Genome Announc.">
        <title>Complete Genome Sequences of Two Interactive Moderate Thermophiles, Paenibacillus napthalenovorans 32O-Y and Paenibacillus sp. 32O-W.</title>
        <authorList>
            <person name="Butler R.R.III."/>
            <person name="Wang J."/>
            <person name="Stark B.C."/>
            <person name="Pombert J.F."/>
        </authorList>
    </citation>
    <scope>NUCLEOTIDE SEQUENCE [LARGE SCALE GENOMIC DNA]</scope>
    <source>
        <strain evidence="10 11">32O-Y</strain>
    </source>
</reference>
<evidence type="ECO:0000256" key="5">
    <source>
        <dbReference type="ARBA" id="ARBA00023136"/>
    </source>
</evidence>
<dbReference type="PATRIC" id="fig|162209.4.peg.2130"/>
<dbReference type="Gene3D" id="6.20.190.10">
    <property type="entry name" value="Nutrient germinant receptor protein C, domain 1"/>
    <property type="match status" value="1"/>
</dbReference>
<keyword evidence="3" id="KW-0309">Germination</keyword>
<dbReference type="GO" id="GO:0009847">
    <property type="term" value="P:spore germination"/>
    <property type="evidence" value="ECO:0007669"/>
    <property type="project" value="InterPro"/>
</dbReference>
<accession>A0A0U2KZB2</accession>
<comment type="subcellular location">
    <subcellularLocation>
        <location evidence="1">Membrane</location>
        <topology evidence="1">Lipid-anchor</topology>
    </subcellularLocation>
</comment>
<keyword evidence="4" id="KW-0732">Signal</keyword>
<dbReference type="InterPro" id="IPR038501">
    <property type="entry name" value="Spore_GerAC_C_sf"/>
</dbReference>
<dbReference type="PANTHER" id="PTHR35789:SF1">
    <property type="entry name" value="SPORE GERMINATION PROTEIN B3"/>
    <property type="match status" value="1"/>
</dbReference>
<name>A0A0U2KZB2_9BACL</name>
<evidence type="ECO:0000256" key="1">
    <source>
        <dbReference type="ARBA" id="ARBA00004635"/>
    </source>
</evidence>
<keyword evidence="11" id="KW-1185">Reference proteome</keyword>
<evidence type="ECO:0000313" key="10">
    <source>
        <dbReference type="EMBL" id="ALS22386.1"/>
    </source>
</evidence>
<comment type="similarity">
    <text evidence="2">Belongs to the GerABKC lipoprotein family.</text>
</comment>
<keyword evidence="6" id="KW-0564">Palmitate</keyword>
<dbReference type="InterPro" id="IPR008844">
    <property type="entry name" value="Spore_GerAC-like"/>
</dbReference>
<dbReference type="Proteomes" id="UP000061660">
    <property type="component" value="Chromosome"/>
</dbReference>
<evidence type="ECO:0000256" key="4">
    <source>
        <dbReference type="ARBA" id="ARBA00022729"/>
    </source>
</evidence>
<dbReference type="AlphaFoldDB" id="A0A0U2KZB2"/>
<evidence type="ECO:0000256" key="7">
    <source>
        <dbReference type="ARBA" id="ARBA00023288"/>
    </source>
</evidence>